<protein>
    <submittedName>
        <fullName evidence="1">Uncharacterized protein</fullName>
    </submittedName>
</protein>
<accession>A0A2P2QHW1</accession>
<organism evidence="1">
    <name type="scientific">Rhizophora mucronata</name>
    <name type="common">Asiatic mangrove</name>
    <dbReference type="NCBI Taxonomy" id="61149"/>
    <lineage>
        <taxon>Eukaryota</taxon>
        <taxon>Viridiplantae</taxon>
        <taxon>Streptophyta</taxon>
        <taxon>Embryophyta</taxon>
        <taxon>Tracheophyta</taxon>
        <taxon>Spermatophyta</taxon>
        <taxon>Magnoliopsida</taxon>
        <taxon>eudicotyledons</taxon>
        <taxon>Gunneridae</taxon>
        <taxon>Pentapetalae</taxon>
        <taxon>rosids</taxon>
        <taxon>fabids</taxon>
        <taxon>Malpighiales</taxon>
        <taxon>Rhizophoraceae</taxon>
        <taxon>Rhizophora</taxon>
    </lineage>
</organism>
<evidence type="ECO:0000313" key="1">
    <source>
        <dbReference type="EMBL" id="MBX66571.1"/>
    </source>
</evidence>
<reference evidence="1" key="1">
    <citation type="submission" date="2018-02" db="EMBL/GenBank/DDBJ databases">
        <title>Rhizophora mucronata_Transcriptome.</title>
        <authorList>
            <person name="Meera S.P."/>
            <person name="Sreeshan A."/>
            <person name="Augustine A."/>
        </authorList>
    </citation>
    <scope>NUCLEOTIDE SEQUENCE</scope>
    <source>
        <tissue evidence="1">Leaf</tissue>
    </source>
</reference>
<proteinExistence type="predicted"/>
<dbReference type="EMBL" id="GGEC01086087">
    <property type="protein sequence ID" value="MBX66571.1"/>
    <property type="molecule type" value="Transcribed_RNA"/>
</dbReference>
<sequence>MQVEMSILKWVNNKKNHWRHSRILK</sequence>
<name>A0A2P2QHW1_RHIMU</name>
<dbReference type="AlphaFoldDB" id="A0A2P2QHW1"/>